<dbReference type="HAMAP" id="MF_00063">
    <property type="entry name" value="CysH"/>
    <property type="match status" value="1"/>
</dbReference>
<dbReference type="Proteomes" id="UP000786693">
    <property type="component" value="Unassembled WGS sequence"/>
</dbReference>
<feature type="domain" description="Phosphoadenosine phosphosulphate reductase" evidence="5">
    <location>
        <begin position="41"/>
        <end position="208"/>
    </location>
</feature>
<keyword evidence="4" id="KW-0411">Iron-sulfur</keyword>
<keyword evidence="4" id="KW-0408">Iron</keyword>
<dbReference type="Pfam" id="PF01507">
    <property type="entry name" value="PAPS_reduct"/>
    <property type="match status" value="1"/>
</dbReference>
<comment type="caution">
    <text evidence="6">The sequence shown here is derived from an EMBL/GenBank/DDBJ whole genome shotgun (WGS) entry which is preliminary data.</text>
</comment>
<keyword evidence="4" id="KW-0963">Cytoplasm</keyword>
<comment type="subcellular location">
    <subcellularLocation>
        <location evidence="4">Cytoplasm</location>
    </subcellularLocation>
</comment>
<evidence type="ECO:0000313" key="6">
    <source>
        <dbReference type="EMBL" id="GIT96365.1"/>
    </source>
</evidence>
<dbReference type="RefSeq" id="WP_220749852.1">
    <property type="nucleotide sequence ID" value="NZ_BPFH01000005.1"/>
</dbReference>
<evidence type="ECO:0000256" key="3">
    <source>
        <dbReference type="ARBA" id="ARBA00024327"/>
    </source>
</evidence>
<feature type="binding site" evidence="4">
    <location>
        <position position="123"/>
    </location>
    <ligand>
        <name>[4Fe-4S] cluster</name>
        <dbReference type="ChEBI" id="CHEBI:49883"/>
    </ligand>
</feature>
<keyword evidence="7" id="KW-1185">Reference proteome</keyword>
<dbReference type="PANTHER" id="PTHR46509:SF1">
    <property type="entry name" value="PHOSPHOADENOSINE PHOSPHOSULFATE REDUCTASE"/>
    <property type="match status" value="1"/>
</dbReference>
<evidence type="ECO:0000256" key="4">
    <source>
        <dbReference type="HAMAP-Rule" id="MF_00063"/>
    </source>
</evidence>
<feature type="active site" description="Nucleophile; cysteine thiosulfonate intermediate" evidence="4">
    <location>
        <position position="229"/>
    </location>
</feature>
<keyword evidence="2 4" id="KW-0560">Oxidoreductase</keyword>
<name>A0ABQ4NPL8_9RHOB</name>
<evidence type="ECO:0000259" key="5">
    <source>
        <dbReference type="Pfam" id="PF01507"/>
    </source>
</evidence>
<comment type="pathway">
    <text evidence="3 4">Sulfur metabolism; hydrogen sulfide biosynthesis; sulfite from sulfate.</text>
</comment>
<dbReference type="EMBL" id="BPFH01000005">
    <property type="protein sequence ID" value="GIT96365.1"/>
    <property type="molecule type" value="Genomic_DNA"/>
</dbReference>
<feature type="binding site" evidence="4">
    <location>
        <position position="122"/>
    </location>
    <ligand>
        <name>[4Fe-4S] cluster</name>
        <dbReference type="ChEBI" id="CHEBI:49883"/>
    </ligand>
</feature>
<dbReference type="NCBIfam" id="TIGR00434">
    <property type="entry name" value="cysH"/>
    <property type="match status" value="1"/>
</dbReference>
<protein>
    <recommendedName>
        <fullName evidence="4">Adenosine 5'-phosphosulfate reductase</fullName>
        <shortName evidence="4">APS reductase</shortName>
        <ecNumber evidence="4">1.8.4.10</ecNumber>
    </recommendedName>
    <alternativeName>
        <fullName evidence="4">5'-adenylylsulfate reductase</fullName>
    </alternativeName>
    <alternativeName>
        <fullName evidence="4">Thioredoxin-dependent 5'-adenylylsulfate reductase</fullName>
    </alternativeName>
</protein>
<reference evidence="6 7" key="1">
    <citation type="submission" date="2021-05" db="EMBL/GenBank/DDBJ databases">
        <title>Bacteria Genome sequencing.</title>
        <authorList>
            <person name="Takabe Y."/>
            <person name="Nakajima Y."/>
            <person name="Suzuki S."/>
            <person name="Shiozaki T."/>
        </authorList>
    </citation>
    <scope>NUCLEOTIDE SEQUENCE [LARGE SCALE GENOMIC DNA]</scope>
    <source>
        <strain evidence="6 7">AI_62</strain>
    </source>
</reference>
<dbReference type="InterPro" id="IPR014729">
    <property type="entry name" value="Rossmann-like_a/b/a_fold"/>
</dbReference>
<comment type="catalytic activity">
    <reaction evidence="4">
        <text>[thioredoxin]-disulfide + sulfite + AMP + 2 H(+) = adenosine 5'-phosphosulfate + [thioredoxin]-dithiol</text>
        <dbReference type="Rhea" id="RHEA:21976"/>
        <dbReference type="Rhea" id="RHEA-COMP:10698"/>
        <dbReference type="Rhea" id="RHEA-COMP:10700"/>
        <dbReference type="ChEBI" id="CHEBI:15378"/>
        <dbReference type="ChEBI" id="CHEBI:17359"/>
        <dbReference type="ChEBI" id="CHEBI:29950"/>
        <dbReference type="ChEBI" id="CHEBI:50058"/>
        <dbReference type="ChEBI" id="CHEBI:58243"/>
        <dbReference type="ChEBI" id="CHEBI:456215"/>
        <dbReference type="EC" id="1.8.4.10"/>
    </reaction>
</comment>
<feature type="binding site" evidence="4">
    <location>
        <position position="203"/>
    </location>
    <ligand>
        <name>[4Fe-4S] cluster</name>
        <dbReference type="ChEBI" id="CHEBI:49883"/>
    </ligand>
</feature>
<proteinExistence type="inferred from homology"/>
<evidence type="ECO:0000313" key="7">
    <source>
        <dbReference type="Proteomes" id="UP000786693"/>
    </source>
</evidence>
<dbReference type="InterPro" id="IPR004511">
    <property type="entry name" value="PAPS/APS_Rdtase"/>
</dbReference>
<dbReference type="PIRSF" id="PIRSF000857">
    <property type="entry name" value="PAPS_reductase"/>
    <property type="match status" value="1"/>
</dbReference>
<comment type="cofactor">
    <cofactor evidence="4">
        <name>[4Fe-4S] cluster</name>
        <dbReference type="ChEBI" id="CHEBI:49883"/>
    </cofactor>
    <text evidence="4">Binds 1 [4Fe-4S] cluster per subunit.</text>
</comment>
<evidence type="ECO:0000256" key="1">
    <source>
        <dbReference type="ARBA" id="ARBA00009732"/>
    </source>
</evidence>
<evidence type="ECO:0000256" key="2">
    <source>
        <dbReference type="ARBA" id="ARBA00023002"/>
    </source>
</evidence>
<feature type="binding site" evidence="4">
    <location>
        <position position="206"/>
    </location>
    <ligand>
        <name>[4Fe-4S] cluster</name>
        <dbReference type="ChEBI" id="CHEBI:49883"/>
    </ligand>
</feature>
<keyword evidence="4" id="KW-0479">Metal-binding</keyword>
<accession>A0ABQ4NPL8</accession>
<dbReference type="NCBIfam" id="NF002537">
    <property type="entry name" value="PRK02090.1"/>
    <property type="match status" value="1"/>
</dbReference>
<dbReference type="Gene3D" id="3.40.50.620">
    <property type="entry name" value="HUPs"/>
    <property type="match status" value="1"/>
</dbReference>
<dbReference type="SUPFAM" id="SSF52402">
    <property type="entry name" value="Adenine nucleotide alpha hydrolases-like"/>
    <property type="match status" value="1"/>
</dbReference>
<organism evidence="6 7">
    <name type="scientific">Jannaschia pagri</name>
    <dbReference type="NCBI Taxonomy" id="2829797"/>
    <lineage>
        <taxon>Bacteria</taxon>
        <taxon>Pseudomonadati</taxon>
        <taxon>Pseudomonadota</taxon>
        <taxon>Alphaproteobacteria</taxon>
        <taxon>Rhodobacterales</taxon>
        <taxon>Roseobacteraceae</taxon>
        <taxon>Jannaschia</taxon>
    </lineage>
</organism>
<dbReference type="InterPro" id="IPR002500">
    <property type="entry name" value="PAPS_reduct_dom"/>
</dbReference>
<sequence length="246" mass="26369">MPLDAHALLTARAAQLNADLAEAPAARIVETALRNAALGEIAMVSSFGADSVVLLHLVAQVSPDTPVLFLETGMLFAETLAYQQEVAEALGLTDVRVIQPDPADTFLHDAEGVLHQTDTDTCCAIRKVKPLELALQGFDGWITGRKRIHGGDRADLKMFEVDGNHLKVNPLAAWTGTDLSAYMDAHDLPRHPLVAKGFSSIGCAPCTTSTLPGEDPRAGRWRASEKTECGIHFDGARIWPANAVKS</sequence>
<dbReference type="PANTHER" id="PTHR46509">
    <property type="entry name" value="PHOSPHOADENOSINE PHOSPHOSULFATE REDUCTASE"/>
    <property type="match status" value="1"/>
</dbReference>
<dbReference type="EC" id="1.8.4.10" evidence="4"/>
<gene>
    <name evidence="4 6" type="primary">cysH</name>
    <name evidence="6" type="ORF">JANAI62_29880</name>
</gene>
<comment type="function">
    <text evidence="4">Catalyzes the formation of sulfite from adenosine 5'-phosphosulfate (APS) using thioredoxin as an electron donor.</text>
</comment>
<comment type="similarity">
    <text evidence="1 4">Belongs to the PAPS reductase family. CysH subfamily.</text>
</comment>